<dbReference type="PROSITE" id="PS51352">
    <property type="entry name" value="THIOREDOXIN_2"/>
    <property type="match status" value="1"/>
</dbReference>
<evidence type="ECO:0000313" key="6">
    <source>
        <dbReference type="EMBL" id="MFD2697270.1"/>
    </source>
</evidence>
<evidence type="ECO:0000256" key="4">
    <source>
        <dbReference type="ARBA" id="ARBA00023284"/>
    </source>
</evidence>
<dbReference type="InterPro" id="IPR013766">
    <property type="entry name" value="Thioredoxin_domain"/>
</dbReference>
<evidence type="ECO:0000313" key="7">
    <source>
        <dbReference type="Proteomes" id="UP001597357"/>
    </source>
</evidence>
<keyword evidence="2" id="KW-0201">Cytochrome c-type biogenesis</keyword>
<dbReference type="SUPFAM" id="SSF52833">
    <property type="entry name" value="Thioredoxin-like"/>
    <property type="match status" value="1"/>
</dbReference>
<dbReference type="CDD" id="cd02966">
    <property type="entry name" value="TlpA_like_family"/>
    <property type="match status" value="1"/>
</dbReference>
<evidence type="ECO:0000256" key="1">
    <source>
        <dbReference type="ARBA" id="ARBA00004196"/>
    </source>
</evidence>
<dbReference type="InterPro" id="IPR025380">
    <property type="entry name" value="DUF4369"/>
</dbReference>
<comment type="subcellular location">
    <subcellularLocation>
        <location evidence="1">Cell envelope</location>
    </subcellularLocation>
</comment>
<dbReference type="RefSeq" id="WP_379044820.1">
    <property type="nucleotide sequence ID" value="NZ_JBHULZ010000023.1"/>
</dbReference>
<dbReference type="InterPro" id="IPR036249">
    <property type="entry name" value="Thioredoxin-like_sf"/>
</dbReference>
<dbReference type="EMBL" id="JBHULZ010000023">
    <property type="protein sequence ID" value="MFD2697270.1"/>
    <property type="molecule type" value="Genomic_DNA"/>
</dbReference>
<dbReference type="Pfam" id="PF00578">
    <property type="entry name" value="AhpC-TSA"/>
    <property type="match status" value="1"/>
</dbReference>
<organism evidence="6 7">
    <name type="scientific">Mesonia sediminis</name>
    <dbReference type="NCBI Taxonomy" id="1703946"/>
    <lineage>
        <taxon>Bacteria</taxon>
        <taxon>Pseudomonadati</taxon>
        <taxon>Bacteroidota</taxon>
        <taxon>Flavobacteriia</taxon>
        <taxon>Flavobacteriales</taxon>
        <taxon>Flavobacteriaceae</taxon>
        <taxon>Mesonia</taxon>
    </lineage>
</organism>
<dbReference type="PROSITE" id="PS51257">
    <property type="entry name" value="PROKAR_LIPOPROTEIN"/>
    <property type="match status" value="1"/>
</dbReference>
<keyword evidence="3" id="KW-1015">Disulfide bond</keyword>
<dbReference type="Pfam" id="PF14289">
    <property type="entry name" value="DUF4369"/>
    <property type="match status" value="1"/>
</dbReference>
<feature type="domain" description="Thioredoxin" evidence="5">
    <location>
        <begin position="232"/>
        <end position="371"/>
    </location>
</feature>
<dbReference type="PANTHER" id="PTHR42852:SF6">
    <property type="entry name" value="THIOL:DISULFIDE INTERCHANGE PROTEIN DSBE"/>
    <property type="match status" value="1"/>
</dbReference>
<comment type="caution">
    <text evidence="6">The sequence shown here is derived from an EMBL/GenBank/DDBJ whole genome shotgun (WGS) entry which is preliminary data.</text>
</comment>
<dbReference type="PANTHER" id="PTHR42852">
    <property type="entry name" value="THIOL:DISULFIDE INTERCHANGE PROTEIN DSBE"/>
    <property type="match status" value="1"/>
</dbReference>
<dbReference type="Gene3D" id="3.40.30.10">
    <property type="entry name" value="Glutaredoxin"/>
    <property type="match status" value="1"/>
</dbReference>
<keyword evidence="4" id="KW-0676">Redox-active center</keyword>
<name>A0ABW5SBT7_9FLAO</name>
<gene>
    <name evidence="6" type="ORF">ACFSQ0_04640</name>
</gene>
<protein>
    <submittedName>
        <fullName evidence="6">TlpA family protein disulfide reductase</fullName>
    </submittedName>
</protein>
<proteinExistence type="predicted"/>
<evidence type="ECO:0000256" key="3">
    <source>
        <dbReference type="ARBA" id="ARBA00023157"/>
    </source>
</evidence>
<reference evidence="7" key="1">
    <citation type="journal article" date="2019" name="Int. J. Syst. Evol. Microbiol.">
        <title>The Global Catalogue of Microorganisms (GCM) 10K type strain sequencing project: providing services to taxonomists for standard genome sequencing and annotation.</title>
        <authorList>
            <consortium name="The Broad Institute Genomics Platform"/>
            <consortium name="The Broad Institute Genome Sequencing Center for Infectious Disease"/>
            <person name="Wu L."/>
            <person name="Ma J."/>
        </authorList>
    </citation>
    <scope>NUCLEOTIDE SEQUENCE [LARGE SCALE GENOMIC DNA]</scope>
    <source>
        <strain evidence="7">KCTC 42255</strain>
    </source>
</reference>
<dbReference type="InterPro" id="IPR050553">
    <property type="entry name" value="Thioredoxin_ResA/DsbE_sf"/>
</dbReference>
<evidence type="ECO:0000256" key="2">
    <source>
        <dbReference type="ARBA" id="ARBA00022748"/>
    </source>
</evidence>
<keyword evidence="7" id="KW-1185">Reference proteome</keyword>
<evidence type="ECO:0000259" key="5">
    <source>
        <dbReference type="PROSITE" id="PS51352"/>
    </source>
</evidence>
<dbReference type="Proteomes" id="UP001597357">
    <property type="component" value="Unassembled WGS sequence"/>
</dbReference>
<sequence>MKKLFLLFTSLGLIACGSKNNDNDNTLMASIDAEEGSAVYFSTLNDNGSPEPKDTVLVKDGKINLALPNTDYQGLGILKLENNANGNVLFVYENEKIEGEIHADSLSKTDLKGGDNQDLLQEYMHFLNKQQKAGKALSEKFRNPELQENPALASQLNEERDAFIEKESKFRKELIKNNPNSLVSVMILSDMLNMNRSSLPEIKSLFEGLSDKAQSTPAGKRIATFIKTNEATSEGSMAPNFTAKTPEGEDLSLKDAMGEVTLIDFWAAWCKPCRMENPNVVKMYNKYHDKGLNIIGVSLDKTKDAWVKAIEDDQLDWYHVSNLKYWNDPIAKMYQVRSIPSTFLLDKDGKIVAKNLRGQALENKVAELLGE</sequence>
<accession>A0ABW5SBT7</accession>
<dbReference type="InterPro" id="IPR000866">
    <property type="entry name" value="AhpC/TSA"/>
</dbReference>